<evidence type="ECO:0000256" key="2">
    <source>
        <dbReference type="SAM" id="MobiDB-lite"/>
    </source>
</evidence>
<gene>
    <name evidence="3" type="ORF">DIURU_004934</name>
</gene>
<protein>
    <submittedName>
        <fullName evidence="3">Uncharacterized protein</fullName>
    </submittedName>
</protein>
<dbReference type="OMA" id="SPEPDCK"/>
<evidence type="ECO:0000313" key="3">
    <source>
        <dbReference type="EMBL" id="KAA8898080.1"/>
    </source>
</evidence>
<reference evidence="3 4" key="1">
    <citation type="submission" date="2019-07" db="EMBL/GenBank/DDBJ databases">
        <title>Genome assembly of two rare yeast pathogens: Diutina rugosa and Trichomonascus ciferrii.</title>
        <authorList>
            <person name="Mixao V."/>
            <person name="Saus E."/>
            <person name="Hansen A."/>
            <person name="Lass-Flor C."/>
            <person name="Gabaldon T."/>
        </authorList>
    </citation>
    <scope>NUCLEOTIDE SEQUENCE [LARGE SCALE GENOMIC DNA]</scope>
    <source>
        <strain evidence="3 4">CBS 613</strain>
    </source>
</reference>
<feature type="region of interest" description="Disordered" evidence="2">
    <location>
        <begin position="296"/>
        <end position="323"/>
    </location>
</feature>
<sequence>MESPLPPAAVPLQPINRSVVSSPQLKKKMSAPQLGRVTSFTPVASVPATSSTSGSISLSGSPRRRAGRLSHSVSCQQLAPSADDQAKLNYRINEIQQKYAELQIQFSQLETDLETKRAEANLVATHNKQLTEEIEYYKKLIESLQAKISQLTLANDAPEDLHKLYQKLLKEYKVLQTNFELEKNAKLVLIDQIEFLAKENESLQTGKSVEEGIKNLIIDDENLADDDLSETELDFFDQDSSLDYTSNYEFPSGLKGPPSPDINTRYKRASLPASHKLQAETEDFVLSPLKLAGPAHKRFSCSGESSKQTSKPRRSWRRSAGHQRYSSHDLLPIQVEFEPAVSTNSRDSAFDTLNGDHIVSPVTPAPSEVSSKRSSLEDSVQSREELTRLKFELQSLRLQNEKLLSYIGYEMQRSQQHKHRETEEAPHEYSDRKLIERSREVLIKKKRVLRSVSINPLQKSATLGPNLPSFDDAYGFMAYKSDLSKRVFSNGLQAYYRLDEVDGDDDTPSVKKHTSMVFTGLVRDSDSSSDSDYDEDDEAFTDEEPDILDLIPAPPTSGVFSSFKYLMLGAPNHRRKSDELVDDGLKYKFLTIAMAITVIGLQLSHNRHH</sequence>
<name>A0A642UFP5_DIURU</name>
<evidence type="ECO:0000256" key="1">
    <source>
        <dbReference type="SAM" id="Coils"/>
    </source>
</evidence>
<proteinExistence type="predicted"/>
<keyword evidence="1" id="KW-0175">Coiled coil</keyword>
<feature type="compositionally biased region" description="Low complexity" evidence="2">
    <location>
        <begin position="42"/>
        <end position="61"/>
    </location>
</feature>
<feature type="compositionally biased region" description="Basic residues" evidence="2">
    <location>
        <begin position="310"/>
        <end position="321"/>
    </location>
</feature>
<evidence type="ECO:0000313" key="4">
    <source>
        <dbReference type="Proteomes" id="UP000449547"/>
    </source>
</evidence>
<dbReference type="OrthoDB" id="3995760at2759"/>
<comment type="caution">
    <text evidence="3">The sequence shown here is derived from an EMBL/GenBank/DDBJ whole genome shotgun (WGS) entry which is preliminary data.</text>
</comment>
<dbReference type="EMBL" id="SWFT01000149">
    <property type="protein sequence ID" value="KAA8898080.1"/>
    <property type="molecule type" value="Genomic_DNA"/>
</dbReference>
<feature type="region of interest" description="Disordered" evidence="2">
    <location>
        <begin position="1"/>
        <end position="67"/>
    </location>
</feature>
<keyword evidence="4" id="KW-1185">Reference proteome</keyword>
<dbReference type="Proteomes" id="UP000449547">
    <property type="component" value="Unassembled WGS sequence"/>
</dbReference>
<dbReference type="VEuPathDB" id="FungiDB:DIURU_004934"/>
<dbReference type="GeneID" id="54783585"/>
<organism evidence="3 4">
    <name type="scientific">Diutina rugosa</name>
    <name type="common">Yeast</name>
    <name type="synonym">Candida rugosa</name>
    <dbReference type="NCBI Taxonomy" id="5481"/>
    <lineage>
        <taxon>Eukaryota</taxon>
        <taxon>Fungi</taxon>
        <taxon>Dikarya</taxon>
        <taxon>Ascomycota</taxon>
        <taxon>Saccharomycotina</taxon>
        <taxon>Pichiomycetes</taxon>
        <taxon>Debaryomycetaceae</taxon>
        <taxon>Diutina</taxon>
    </lineage>
</organism>
<dbReference type="AlphaFoldDB" id="A0A642UFP5"/>
<dbReference type="RefSeq" id="XP_034010337.1">
    <property type="nucleotide sequence ID" value="XM_034157861.1"/>
</dbReference>
<feature type="coiled-coil region" evidence="1">
    <location>
        <begin position="85"/>
        <end position="147"/>
    </location>
</feature>
<accession>A0A642UFP5</accession>
<feature type="compositionally biased region" description="Polar residues" evidence="2">
    <location>
        <begin position="15"/>
        <end position="24"/>
    </location>
</feature>